<reference evidence="1 2" key="1">
    <citation type="submission" date="2019-03" db="EMBL/GenBank/DDBJ databases">
        <title>First draft genome of Liparis tanakae, snailfish: a comprehensive survey of snailfish specific genes.</title>
        <authorList>
            <person name="Kim W."/>
            <person name="Song I."/>
            <person name="Jeong J.-H."/>
            <person name="Kim D."/>
            <person name="Kim S."/>
            <person name="Ryu S."/>
            <person name="Song J.Y."/>
            <person name="Lee S.K."/>
        </authorList>
    </citation>
    <scope>NUCLEOTIDE SEQUENCE [LARGE SCALE GENOMIC DNA]</scope>
    <source>
        <tissue evidence="1">Muscle</tissue>
    </source>
</reference>
<evidence type="ECO:0000313" key="2">
    <source>
        <dbReference type="Proteomes" id="UP000314294"/>
    </source>
</evidence>
<sequence>MRPADATVSTLACICGAGWARAFMSCTKSTLQMSV</sequence>
<name>A0A4Z2EKA3_9TELE</name>
<protein>
    <submittedName>
        <fullName evidence="1">Uncharacterized protein</fullName>
    </submittedName>
</protein>
<gene>
    <name evidence="1" type="ORF">EYF80_060978</name>
</gene>
<proteinExistence type="predicted"/>
<organism evidence="1 2">
    <name type="scientific">Liparis tanakae</name>
    <name type="common">Tanaka's snailfish</name>
    <dbReference type="NCBI Taxonomy" id="230148"/>
    <lineage>
        <taxon>Eukaryota</taxon>
        <taxon>Metazoa</taxon>
        <taxon>Chordata</taxon>
        <taxon>Craniata</taxon>
        <taxon>Vertebrata</taxon>
        <taxon>Euteleostomi</taxon>
        <taxon>Actinopterygii</taxon>
        <taxon>Neopterygii</taxon>
        <taxon>Teleostei</taxon>
        <taxon>Neoteleostei</taxon>
        <taxon>Acanthomorphata</taxon>
        <taxon>Eupercaria</taxon>
        <taxon>Perciformes</taxon>
        <taxon>Cottioidei</taxon>
        <taxon>Cottales</taxon>
        <taxon>Liparidae</taxon>
        <taxon>Liparis</taxon>
    </lineage>
</organism>
<evidence type="ECO:0000313" key="1">
    <source>
        <dbReference type="EMBL" id="TNN28874.1"/>
    </source>
</evidence>
<comment type="caution">
    <text evidence="1">The sequence shown here is derived from an EMBL/GenBank/DDBJ whole genome shotgun (WGS) entry which is preliminary data.</text>
</comment>
<accession>A0A4Z2EKA3</accession>
<dbReference type="EMBL" id="SRLO01006326">
    <property type="protein sequence ID" value="TNN28874.1"/>
    <property type="molecule type" value="Genomic_DNA"/>
</dbReference>
<keyword evidence="2" id="KW-1185">Reference proteome</keyword>
<dbReference type="Proteomes" id="UP000314294">
    <property type="component" value="Unassembled WGS sequence"/>
</dbReference>
<dbReference type="AlphaFoldDB" id="A0A4Z2EKA3"/>